<dbReference type="InterPro" id="IPR024167">
    <property type="entry name" value="Cytochrome_c4-like"/>
</dbReference>
<dbReference type="GO" id="GO:0005506">
    <property type="term" value="F:iron ion binding"/>
    <property type="evidence" value="ECO:0007669"/>
    <property type="project" value="InterPro"/>
</dbReference>
<feature type="binding site" description="covalent" evidence="8">
    <location>
        <position position="132"/>
    </location>
    <ligand>
        <name>heme c</name>
        <dbReference type="ChEBI" id="CHEBI:61717"/>
        <label>2</label>
    </ligand>
</feature>
<evidence type="ECO:0000256" key="2">
    <source>
        <dbReference type="ARBA" id="ARBA00022448"/>
    </source>
</evidence>
<keyword evidence="5" id="KW-0574">Periplasm</keyword>
<gene>
    <name evidence="12" type="ORF">G0P99_02695</name>
</gene>
<feature type="binding site" description="axial binding residue" evidence="9">
    <location>
        <position position="180"/>
    </location>
    <ligand>
        <name>heme c</name>
        <dbReference type="ChEBI" id="CHEBI:61717"/>
        <label>2</label>
    </ligand>
    <ligandPart>
        <name>Fe</name>
        <dbReference type="ChEBI" id="CHEBI:18248"/>
    </ligandPart>
</feature>
<evidence type="ECO:0000256" key="8">
    <source>
        <dbReference type="PIRSR" id="PIRSR000005-1"/>
    </source>
</evidence>
<organism evidence="12">
    <name type="scientific">Ruegeria sp. PrR005</name>
    <dbReference type="NCBI Taxonomy" id="2706882"/>
    <lineage>
        <taxon>Bacteria</taxon>
        <taxon>Pseudomonadati</taxon>
        <taxon>Pseudomonadota</taxon>
        <taxon>Alphaproteobacteria</taxon>
        <taxon>Rhodobacterales</taxon>
        <taxon>Roseobacteraceae</taxon>
        <taxon>Ruegeria</taxon>
    </lineage>
</organism>
<dbReference type="PANTHER" id="PTHR33751">
    <property type="entry name" value="CBB3-TYPE CYTOCHROME C OXIDASE SUBUNIT FIXP"/>
    <property type="match status" value="1"/>
</dbReference>
<comment type="subcellular location">
    <subcellularLocation>
        <location evidence="1">Periplasm</location>
    </subcellularLocation>
</comment>
<dbReference type="GO" id="GO:0042597">
    <property type="term" value="C:periplasmic space"/>
    <property type="evidence" value="ECO:0007669"/>
    <property type="project" value="UniProtKB-SubCell"/>
</dbReference>
<evidence type="ECO:0000256" key="9">
    <source>
        <dbReference type="PIRSR" id="PIRSR000005-2"/>
    </source>
</evidence>
<dbReference type="PROSITE" id="PS51007">
    <property type="entry name" value="CYTC"/>
    <property type="match status" value="2"/>
</dbReference>
<dbReference type="Pfam" id="PF00034">
    <property type="entry name" value="Cytochrom_C"/>
    <property type="match status" value="2"/>
</dbReference>
<feature type="binding site" description="axial binding residue" evidence="9">
    <location>
        <position position="133"/>
    </location>
    <ligand>
        <name>heme c</name>
        <dbReference type="ChEBI" id="CHEBI:61717"/>
        <label>2</label>
    </ligand>
    <ligandPart>
        <name>Fe</name>
        <dbReference type="ChEBI" id="CHEBI:18248"/>
    </ligandPart>
</feature>
<comment type="PTM">
    <text evidence="8">Binds 2 heme c groups covalently per subunit.</text>
</comment>
<keyword evidence="7 9" id="KW-0408">Iron</keyword>
<feature type="domain" description="Cytochrome c" evidence="11">
    <location>
        <begin position="20"/>
        <end position="107"/>
    </location>
</feature>
<sequence length="205" mass="21503">MSLRSFAALALSIALLPSGVAHANGVALFAENCAGCHGEAGEGNADLRAPALAALDGDYLARQVEHFRSGVRQVDPENEMAAAMVTLLADVSEADVAEIARYLAGLSLPVLADDTDPPGFRSRGLYSGCISCHGARAQGTPALNAPRLARQYGWYLAEQLDAFRSGRRGVHPADEPGRQMKAMADAIVSEADIAALVSYIVTLEP</sequence>
<evidence type="ECO:0000256" key="1">
    <source>
        <dbReference type="ARBA" id="ARBA00004418"/>
    </source>
</evidence>
<comment type="caution">
    <text evidence="12">The sequence shown here is derived from an EMBL/GenBank/DDBJ whole genome shotgun (WGS) entry which is preliminary data.</text>
</comment>
<keyword evidence="2" id="KW-0813">Transport</keyword>
<feature type="chain" id="PRO_5025619201" evidence="10">
    <location>
        <begin position="24"/>
        <end position="205"/>
    </location>
</feature>
<dbReference type="RefSeq" id="WP_164127437.1">
    <property type="nucleotide sequence ID" value="NZ_JAAGOX010000003.1"/>
</dbReference>
<keyword evidence="3 8" id="KW-0349">Heme</keyword>
<evidence type="ECO:0000256" key="5">
    <source>
        <dbReference type="ARBA" id="ARBA00022764"/>
    </source>
</evidence>
<evidence type="ECO:0000313" key="12">
    <source>
        <dbReference type="EMBL" id="NDW43861.1"/>
    </source>
</evidence>
<reference evidence="12" key="1">
    <citation type="submission" date="2020-02" db="EMBL/GenBank/DDBJ databases">
        <title>Delineation of the pyrene-degrading pathway in Roseobacter clade bacteria by genomic analysis.</title>
        <authorList>
            <person name="Zhou H."/>
            <person name="Wang H."/>
        </authorList>
    </citation>
    <scope>NUCLEOTIDE SEQUENCE</scope>
    <source>
        <strain evidence="12">PrR005</strain>
    </source>
</reference>
<keyword evidence="4 9" id="KW-0479">Metal-binding</keyword>
<evidence type="ECO:0000256" key="6">
    <source>
        <dbReference type="ARBA" id="ARBA00022982"/>
    </source>
</evidence>
<keyword evidence="10" id="KW-0732">Signal</keyword>
<feature type="binding site" description="covalent" evidence="8">
    <location>
        <position position="36"/>
    </location>
    <ligand>
        <name>heme c</name>
        <dbReference type="ChEBI" id="CHEBI:61717"/>
        <label>1</label>
    </ligand>
</feature>
<dbReference type="Gene3D" id="1.10.760.10">
    <property type="entry name" value="Cytochrome c-like domain"/>
    <property type="match status" value="2"/>
</dbReference>
<feature type="binding site" description="covalent" evidence="8">
    <location>
        <position position="129"/>
    </location>
    <ligand>
        <name>heme c</name>
        <dbReference type="ChEBI" id="CHEBI:61717"/>
        <label>2</label>
    </ligand>
</feature>
<evidence type="ECO:0000256" key="4">
    <source>
        <dbReference type="ARBA" id="ARBA00022723"/>
    </source>
</evidence>
<evidence type="ECO:0000259" key="11">
    <source>
        <dbReference type="PROSITE" id="PS51007"/>
    </source>
</evidence>
<dbReference type="SUPFAM" id="SSF46626">
    <property type="entry name" value="Cytochrome c"/>
    <property type="match status" value="2"/>
</dbReference>
<dbReference type="EMBL" id="JAAGOX010000003">
    <property type="protein sequence ID" value="NDW43861.1"/>
    <property type="molecule type" value="Genomic_DNA"/>
</dbReference>
<feature type="binding site" description="axial binding residue" evidence="9">
    <location>
        <position position="84"/>
    </location>
    <ligand>
        <name>heme c</name>
        <dbReference type="ChEBI" id="CHEBI:61717"/>
        <label>1</label>
    </ligand>
    <ligandPart>
        <name>Fe</name>
        <dbReference type="ChEBI" id="CHEBI:18248"/>
    </ligandPart>
</feature>
<dbReference type="AlphaFoldDB" id="A0A6B2NID7"/>
<proteinExistence type="predicted"/>
<feature type="binding site" description="covalent" evidence="8">
    <location>
        <position position="33"/>
    </location>
    <ligand>
        <name>heme c</name>
        <dbReference type="ChEBI" id="CHEBI:61717"/>
        <label>1</label>
    </ligand>
</feature>
<dbReference type="PIRSF" id="PIRSF000005">
    <property type="entry name" value="Cytochrome_c4"/>
    <property type="match status" value="1"/>
</dbReference>
<feature type="binding site" description="axial binding residue" evidence="9">
    <location>
        <position position="37"/>
    </location>
    <ligand>
        <name>heme c</name>
        <dbReference type="ChEBI" id="CHEBI:61717"/>
        <label>1</label>
    </ligand>
    <ligandPart>
        <name>Fe</name>
        <dbReference type="ChEBI" id="CHEBI:18248"/>
    </ligandPart>
</feature>
<name>A0A6B2NID7_9RHOB</name>
<keyword evidence="6" id="KW-0249">Electron transport</keyword>
<dbReference type="InterPro" id="IPR009056">
    <property type="entry name" value="Cyt_c-like_dom"/>
</dbReference>
<evidence type="ECO:0000256" key="10">
    <source>
        <dbReference type="SAM" id="SignalP"/>
    </source>
</evidence>
<dbReference type="InterPro" id="IPR050597">
    <property type="entry name" value="Cytochrome_c_Oxidase_Subunit"/>
</dbReference>
<evidence type="ECO:0000256" key="7">
    <source>
        <dbReference type="ARBA" id="ARBA00023004"/>
    </source>
</evidence>
<dbReference type="InterPro" id="IPR036909">
    <property type="entry name" value="Cyt_c-like_dom_sf"/>
</dbReference>
<feature type="signal peptide" evidence="10">
    <location>
        <begin position="1"/>
        <end position="23"/>
    </location>
</feature>
<protein>
    <submittedName>
        <fullName evidence="12">C-type cytochrome</fullName>
    </submittedName>
</protein>
<feature type="domain" description="Cytochrome c" evidence="11">
    <location>
        <begin position="112"/>
        <end position="204"/>
    </location>
</feature>
<dbReference type="PANTHER" id="PTHR33751:SF9">
    <property type="entry name" value="CYTOCHROME C4"/>
    <property type="match status" value="1"/>
</dbReference>
<accession>A0A6B2NID7</accession>
<evidence type="ECO:0000256" key="3">
    <source>
        <dbReference type="ARBA" id="ARBA00022617"/>
    </source>
</evidence>
<dbReference type="GO" id="GO:0009055">
    <property type="term" value="F:electron transfer activity"/>
    <property type="evidence" value="ECO:0007669"/>
    <property type="project" value="InterPro"/>
</dbReference>
<dbReference type="GO" id="GO:0020037">
    <property type="term" value="F:heme binding"/>
    <property type="evidence" value="ECO:0007669"/>
    <property type="project" value="InterPro"/>
</dbReference>